<gene>
    <name evidence="1" type="ORF">A3840_06810</name>
</gene>
<protein>
    <submittedName>
        <fullName evidence="1">Uncharacterized protein</fullName>
    </submittedName>
</protein>
<organism evidence="1 2">
    <name type="scientific">Devosia elaeis</name>
    <dbReference type="NCBI Taxonomy" id="1770058"/>
    <lineage>
        <taxon>Bacteria</taxon>
        <taxon>Pseudomonadati</taxon>
        <taxon>Pseudomonadota</taxon>
        <taxon>Alphaproteobacteria</taxon>
        <taxon>Hyphomicrobiales</taxon>
        <taxon>Devosiaceae</taxon>
        <taxon>Devosia</taxon>
    </lineage>
</organism>
<dbReference type="STRING" id="1770058.A3840_06810"/>
<comment type="caution">
    <text evidence="1">The sequence shown here is derived from an EMBL/GenBank/DDBJ whole genome shotgun (WGS) entry which is preliminary data.</text>
</comment>
<name>A0A178I1Y5_9HYPH</name>
<reference evidence="1 2" key="1">
    <citation type="submission" date="2016-03" db="EMBL/GenBank/DDBJ databases">
        <title>Genome sequencing of Devosia sp. S37.</title>
        <authorList>
            <person name="Mohd Nor M."/>
        </authorList>
    </citation>
    <scope>NUCLEOTIDE SEQUENCE [LARGE SCALE GENOMIC DNA]</scope>
    <source>
        <strain evidence="1 2">S37</strain>
    </source>
</reference>
<proteinExistence type="predicted"/>
<dbReference type="EMBL" id="LVVY01000072">
    <property type="protein sequence ID" value="OAM78208.1"/>
    <property type="molecule type" value="Genomic_DNA"/>
</dbReference>
<evidence type="ECO:0000313" key="1">
    <source>
        <dbReference type="EMBL" id="OAM78208.1"/>
    </source>
</evidence>
<dbReference type="AlphaFoldDB" id="A0A178I1Y5"/>
<dbReference type="Proteomes" id="UP000078389">
    <property type="component" value="Unassembled WGS sequence"/>
</dbReference>
<accession>A0A178I1Y5</accession>
<keyword evidence="2" id="KW-1185">Reference proteome</keyword>
<evidence type="ECO:0000313" key="2">
    <source>
        <dbReference type="Proteomes" id="UP000078389"/>
    </source>
</evidence>
<sequence length="92" mass="9901">MNEAKDQVPEWAMAEAASLRSAVVWQSNAANETIARALLAAERRGIERAAAKADEVATNPPGEWFARVGEDKAYSCGAMDCSHAIRRLGDTP</sequence>